<name>A0A660L6G0_9BACL</name>
<dbReference type="SUPFAM" id="SSF52402">
    <property type="entry name" value="Adenine nucleotide alpha hydrolases-like"/>
    <property type="match status" value="1"/>
</dbReference>
<dbReference type="InterPro" id="IPR014729">
    <property type="entry name" value="Rossmann-like_a/b/a_fold"/>
</dbReference>
<dbReference type="PANTHER" id="PTHR43284:SF1">
    <property type="entry name" value="ASPARAGINE SYNTHETASE"/>
    <property type="match status" value="1"/>
</dbReference>
<dbReference type="Gene3D" id="3.60.20.10">
    <property type="entry name" value="Glutamine Phosphoribosylpyrophosphate, subunit 1, domain 1"/>
    <property type="match status" value="1"/>
</dbReference>
<dbReference type="InterPro" id="IPR051786">
    <property type="entry name" value="ASN_synthetase/amidase"/>
</dbReference>
<feature type="domain" description="Glutamine amidotransferase type-2" evidence="6">
    <location>
        <begin position="2"/>
        <end position="235"/>
    </location>
</feature>
<dbReference type="SUPFAM" id="SSF56235">
    <property type="entry name" value="N-terminal nucleophile aminohydrolases (Ntn hydrolases)"/>
    <property type="match status" value="1"/>
</dbReference>
<accession>A0A660L6G0</accession>
<dbReference type="CDD" id="cd01991">
    <property type="entry name" value="Asn_synthase_B_C"/>
    <property type="match status" value="1"/>
</dbReference>
<keyword evidence="4" id="KW-0028">Amino-acid biosynthesis</keyword>
<dbReference type="Pfam" id="PF13537">
    <property type="entry name" value="GATase_7"/>
    <property type="match status" value="1"/>
</dbReference>
<dbReference type="InterPro" id="IPR001962">
    <property type="entry name" value="Asn_synthase"/>
</dbReference>
<proteinExistence type="inferred from homology"/>
<dbReference type="InterPro" id="IPR017932">
    <property type="entry name" value="GATase_2_dom"/>
</dbReference>
<evidence type="ECO:0000313" key="8">
    <source>
        <dbReference type="Proteomes" id="UP000267019"/>
    </source>
</evidence>
<dbReference type="InterPro" id="IPR033738">
    <property type="entry name" value="AsnB_N"/>
</dbReference>
<protein>
    <recommendedName>
        <fullName evidence="3">asparagine synthase (glutamine-hydrolyzing)</fullName>
        <ecNumber evidence="3">6.3.5.4</ecNumber>
    </recommendedName>
</protein>
<dbReference type="Gene3D" id="3.40.50.620">
    <property type="entry name" value="HUPs"/>
    <property type="match status" value="1"/>
</dbReference>
<dbReference type="GO" id="GO:0006529">
    <property type="term" value="P:asparagine biosynthetic process"/>
    <property type="evidence" value="ECO:0007669"/>
    <property type="project" value="UniProtKB-KW"/>
</dbReference>
<dbReference type="PANTHER" id="PTHR43284">
    <property type="entry name" value="ASPARAGINE SYNTHETASE (GLUTAMINE-HYDROLYZING)"/>
    <property type="match status" value="1"/>
</dbReference>
<evidence type="ECO:0000313" key="7">
    <source>
        <dbReference type="EMBL" id="RKQ89018.1"/>
    </source>
</evidence>
<dbReference type="InterPro" id="IPR029055">
    <property type="entry name" value="Ntn_hydrolases_N"/>
</dbReference>
<dbReference type="AlphaFoldDB" id="A0A660L6G0"/>
<gene>
    <name evidence="7" type="ORF">C7438_0673</name>
</gene>
<evidence type="ECO:0000259" key="6">
    <source>
        <dbReference type="PROSITE" id="PS51278"/>
    </source>
</evidence>
<evidence type="ECO:0000256" key="3">
    <source>
        <dbReference type="ARBA" id="ARBA00012737"/>
    </source>
</evidence>
<evidence type="ECO:0000256" key="4">
    <source>
        <dbReference type="ARBA" id="ARBA00022888"/>
    </source>
</evidence>
<dbReference type="Proteomes" id="UP000267019">
    <property type="component" value="Unassembled WGS sequence"/>
</dbReference>
<evidence type="ECO:0000256" key="5">
    <source>
        <dbReference type="ARBA" id="ARBA00048741"/>
    </source>
</evidence>
<dbReference type="EMBL" id="RBIJ01000001">
    <property type="protein sequence ID" value="RKQ89018.1"/>
    <property type="molecule type" value="Genomic_DNA"/>
</dbReference>
<evidence type="ECO:0000256" key="1">
    <source>
        <dbReference type="ARBA" id="ARBA00005187"/>
    </source>
</evidence>
<dbReference type="PROSITE" id="PS51278">
    <property type="entry name" value="GATASE_TYPE_2"/>
    <property type="match status" value="1"/>
</dbReference>
<evidence type="ECO:0000256" key="2">
    <source>
        <dbReference type="ARBA" id="ARBA00005752"/>
    </source>
</evidence>
<comment type="catalytic activity">
    <reaction evidence="5">
        <text>L-aspartate + L-glutamine + ATP + H2O = L-asparagine + L-glutamate + AMP + diphosphate + H(+)</text>
        <dbReference type="Rhea" id="RHEA:12228"/>
        <dbReference type="ChEBI" id="CHEBI:15377"/>
        <dbReference type="ChEBI" id="CHEBI:15378"/>
        <dbReference type="ChEBI" id="CHEBI:29985"/>
        <dbReference type="ChEBI" id="CHEBI:29991"/>
        <dbReference type="ChEBI" id="CHEBI:30616"/>
        <dbReference type="ChEBI" id="CHEBI:33019"/>
        <dbReference type="ChEBI" id="CHEBI:58048"/>
        <dbReference type="ChEBI" id="CHEBI:58359"/>
        <dbReference type="ChEBI" id="CHEBI:456215"/>
        <dbReference type="EC" id="6.3.5.4"/>
    </reaction>
</comment>
<dbReference type="GO" id="GO:0005829">
    <property type="term" value="C:cytosol"/>
    <property type="evidence" value="ECO:0007669"/>
    <property type="project" value="TreeGrafter"/>
</dbReference>
<dbReference type="GO" id="GO:0004066">
    <property type="term" value="F:asparagine synthase (glutamine-hydrolyzing) activity"/>
    <property type="evidence" value="ECO:0007669"/>
    <property type="project" value="UniProtKB-EC"/>
</dbReference>
<dbReference type="Pfam" id="PF00733">
    <property type="entry name" value="Asn_synthase"/>
    <property type="match status" value="1"/>
</dbReference>
<sequence>MSGLWGVARFVRSHAEDGTVGEEGPSRDGVLEAMAGRALHRGSPEIAYRREGIGIGVWIDRGSPGASEGEVKALGVRRGAIDLRTGRYALFDGRPANARGILRYARLLFGGRLPETSTGDEVERAILALYDRFGEGAFSYLHGAFVLVLHDPEAETLYLVRDPFGVRPLFYSAGGGSLAFASELKALLPALSQAPEVNFEALLMYLTLQYVPGPFTPFREVFRLRPGHFLRVRPAGTEEVRYFTPTVDPVERTEEFWTHAIRATVERTFDAEWIPGETGVLLSSGVDSSILAALARRRGDVPTFSVCFGGPNDECPLAEATARFLGTKHRSWPVTPEEYFGRAAEAAFAFDEPLGDPSAVGLYLLVGRASEYVRKVLSGEGSDEFFGGYRIYLEPAAISWAAHLPGPVRRALRTLFRSLPGFYGKNYLLRSVTPLEERYVGNAKVFTEDRFAAFRPEVRDALRGARDAFSWAKEVYASLPPAVDDVARMQLVDLNLWLPGDILVKGERSTAAHGVHLGMPFMHFDVYRLASRIPSSFKVRGGQSKYVVRQAFRDILPPHVVDRPKLGFPVPLRDWLRQGYADRIVARIAESPAAAFLDVDYAASLAREHAEGRRDNARKLYVLYALALWSEVFLASAARAGASPDKGGVSRDLAL</sequence>
<reference evidence="7 8" key="1">
    <citation type="submission" date="2018-10" db="EMBL/GenBank/DDBJ databases">
        <title>Genomic Encyclopedia of Type Strains, Phase IV (KMG-IV): sequencing the most valuable type-strain genomes for metagenomic binning, comparative biology and taxonomic classification.</title>
        <authorList>
            <person name="Goeker M."/>
        </authorList>
    </citation>
    <scope>NUCLEOTIDE SEQUENCE [LARGE SCALE GENOMIC DNA]</scope>
    <source>
        <strain evidence="7 8">DSM 22653</strain>
    </source>
</reference>
<comment type="caution">
    <text evidence="7">The sequence shown here is derived from an EMBL/GenBank/DDBJ whole genome shotgun (WGS) entry which is preliminary data.</text>
</comment>
<dbReference type="OrthoDB" id="9763290at2"/>
<dbReference type="RefSeq" id="WP_121443894.1">
    <property type="nucleotide sequence ID" value="NZ_RBIJ01000001.1"/>
</dbReference>
<dbReference type="CDD" id="cd00712">
    <property type="entry name" value="AsnB"/>
    <property type="match status" value="1"/>
</dbReference>
<keyword evidence="8" id="KW-1185">Reference proteome</keyword>
<organism evidence="7 8">
    <name type="scientific">Brockia lithotrophica</name>
    <dbReference type="NCBI Taxonomy" id="933949"/>
    <lineage>
        <taxon>Bacteria</taxon>
        <taxon>Bacillati</taxon>
        <taxon>Bacillota</taxon>
        <taxon>Bacilli</taxon>
        <taxon>Bacillales</taxon>
        <taxon>Bacillales Family X. Incertae Sedis</taxon>
        <taxon>Brockia</taxon>
    </lineage>
</organism>
<keyword evidence="4" id="KW-0061">Asparagine biosynthesis</keyword>
<comment type="similarity">
    <text evidence="2">Belongs to the asparagine synthetase family.</text>
</comment>
<comment type="pathway">
    <text evidence="1">Amino-acid biosynthesis; L-asparagine biosynthesis; L-asparagine from L-aspartate (L-Gln route): step 1/1.</text>
</comment>
<dbReference type="EC" id="6.3.5.4" evidence="3"/>